<comment type="caution">
    <text evidence="1">The sequence shown here is derived from an EMBL/GenBank/DDBJ whole genome shotgun (WGS) entry which is preliminary data.</text>
</comment>
<reference evidence="1" key="1">
    <citation type="journal article" date="2023" name="IScience">
        <title>Live-bearing cockroach genome reveals convergent evolutionary mechanisms linked to viviparity in insects and beyond.</title>
        <authorList>
            <person name="Fouks B."/>
            <person name="Harrison M.C."/>
            <person name="Mikhailova A.A."/>
            <person name="Marchal E."/>
            <person name="English S."/>
            <person name="Carruthers M."/>
            <person name="Jennings E.C."/>
            <person name="Chiamaka E.L."/>
            <person name="Frigard R.A."/>
            <person name="Pippel M."/>
            <person name="Attardo G.M."/>
            <person name="Benoit J.B."/>
            <person name="Bornberg-Bauer E."/>
            <person name="Tobe S.S."/>
        </authorList>
    </citation>
    <scope>NUCLEOTIDE SEQUENCE</scope>
    <source>
        <strain evidence="1">Stay&amp;Tobe</strain>
    </source>
</reference>
<accession>A0AAD8ES96</accession>
<sequence length="82" mass="9766">VCKVNRPVAYLYYFTEVDENIFYRQENVCTSLMKVVLKYINHMYQHVELTSGLLTRLKRDHFITLQTISYSVALLRNFTVIT</sequence>
<dbReference type="EMBL" id="JASPKZ010000040">
    <property type="protein sequence ID" value="KAJ9600928.1"/>
    <property type="molecule type" value="Genomic_DNA"/>
</dbReference>
<organism evidence="1 2">
    <name type="scientific">Diploptera punctata</name>
    <name type="common">Pacific beetle cockroach</name>
    <dbReference type="NCBI Taxonomy" id="6984"/>
    <lineage>
        <taxon>Eukaryota</taxon>
        <taxon>Metazoa</taxon>
        <taxon>Ecdysozoa</taxon>
        <taxon>Arthropoda</taxon>
        <taxon>Hexapoda</taxon>
        <taxon>Insecta</taxon>
        <taxon>Pterygota</taxon>
        <taxon>Neoptera</taxon>
        <taxon>Polyneoptera</taxon>
        <taxon>Dictyoptera</taxon>
        <taxon>Blattodea</taxon>
        <taxon>Blaberoidea</taxon>
        <taxon>Blaberidae</taxon>
        <taxon>Diplopterinae</taxon>
        <taxon>Diploptera</taxon>
    </lineage>
</organism>
<gene>
    <name evidence="1" type="ORF">L9F63_000875</name>
</gene>
<proteinExistence type="predicted"/>
<feature type="non-terminal residue" evidence="1">
    <location>
        <position position="1"/>
    </location>
</feature>
<protein>
    <submittedName>
        <fullName evidence="1">Uncharacterized protein</fullName>
    </submittedName>
</protein>
<keyword evidence="2" id="KW-1185">Reference proteome</keyword>
<evidence type="ECO:0000313" key="1">
    <source>
        <dbReference type="EMBL" id="KAJ9600928.1"/>
    </source>
</evidence>
<dbReference type="Proteomes" id="UP001233999">
    <property type="component" value="Unassembled WGS sequence"/>
</dbReference>
<feature type="non-terminal residue" evidence="1">
    <location>
        <position position="82"/>
    </location>
</feature>
<evidence type="ECO:0000313" key="2">
    <source>
        <dbReference type="Proteomes" id="UP001233999"/>
    </source>
</evidence>
<reference evidence="1" key="2">
    <citation type="submission" date="2023-05" db="EMBL/GenBank/DDBJ databases">
        <authorList>
            <person name="Fouks B."/>
        </authorList>
    </citation>
    <scope>NUCLEOTIDE SEQUENCE</scope>
    <source>
        <strain evidence="1">Stay&amp;Tobe</strain>
        <tissue evidence="1">Testes</tissue>
    </source>
</reference>
<name>A0AAD8ES96_DIPPU</name>
<dbReference type="AlphaFoldDB" id="A0AAD8ES96"/>